<feature type="region of interest" description="Disordered" evidence="1">
    <location>
        <begin position="44"/>
        <end position="64"/>
    </location>
</feature>
<proteinExistence type="predicted"/>
<gene>
    <name evidence="2" type="ORF">RM764_13055</name>
</gene>
<evidence type="ECO:0000313" key="3">
    <source>
        <dbReference type="Proteomes" id="UP001183809"/>
    </source>
</evidence>
<accession>A0ABU2TSK7</accession>
<name>A0ABU2TSK7_9ACTN</name>
<dbReference type="Proteomes" id="UP001183809">
    <property type="component" value="Unassembled WGS sequence"/>
</dbReference>
<reference evidence="3" key="1">
    <citation type="submission" date="2023-07" db="EMBL/GenBank/DDBJ databases">
        <title>30 novel species of actinomycetes from the DSMZ collection.</title>
        <authorList>
            <person name="Nouioui I."/>
        </authorList>
    </citation>
    <scope>NUCLEOTIDE SEQUENCE [LARGE SCALE GENOMIC DNA]</scope>
    <source>
        <strain evidence="3">DSM 41699</strain>
    </source>
</reference>
<feature type="compositionally biased region" description="Basic and acidic residues" evidence="1">
    <location>
        <begin position="44"/>
        <end position="54"/>
    </location>
</feature>
<dbReference type="RefSeq" id="WP_311694908.1">
    <property type="nucleotide sequence ID" value="NZ_JAVREY010000011.1"/>
</dbReference>
<dbReference type="EMBL" id="JAVREY010000011">
    <property type="protein sequence ID" value="MDT0463939.1"/>
    <property type="molecule type" value="Genomic_DNA"/>
</dbReference>
<evidence type="ECO:0000313" key="2">
    <source>
        <dbReference type="EMBL" id="MDT0463939.1"/>
    </source>
</evidence>
<evidence type="ECO:0000256" key="1">
    <source>
        <dbReference type="SAM" id="MobiDB-lite"/>
    </source>
</evidence>
<comment type="caution">
    <text evidence="2">The sequence shown here is derived from an EMBL/GenBank/DDBJ whole genome shotgun (WGS) entry which is preliminary data.</text>
</comment>
<protein>
    <submittedName>
        <fullName evidence="2">Uncharacterized protein</fullName>
    </submittedName>
</protein>
<sequence>MNRYPAQPNWRRTLAELMATVARSATLGLRTVTTCAPNLKSDCKGAREGGDHRGGLQPYGRRRNGYRQNYYAT</sequence>
<keyword evidence="3" id="KW-1185">Reference proteome</keyword>
<organism evidence="2 3">
    <name type="scientific">Streptomyces gibsoniae</name>
    <dbReference type="NCBI Taxonomy" id="3075529"/>
    <lineage>
        <taxon>Bacteria</taxon>
        <taxon>Bacillati</taxon>
        <taxon>Actinomycetota</taxon>
        <taxon>Actinomycetes</taxon>
        <taxon>Kitasatosporales</taxon>
        <taxon>Streptomycetaceae</taxon>
        <taxon>Streptomyces</taxon>
    </lineage>
</organism>